<accession>A0A1G6K9V7</accession>
<dbReference type="EMBL" id="FMYP01000024">
    <property type="protein sequence ID" value="SDC27849.1"/>
    <property type="molecule type" value="Genomic_DNA"/>
</dbReference>
<dbReference type="Proteomes" id="UP000199452">
    <property type="component" value="Unassembled WGS sequence"/>
</dbReference>
<organism evidence="1 2">
    <name type="scientific">Williamwhitmania taraxaci</name>
    <dbReference type="NCBI Taxonomy" id="1640674"/>
    <lineage>
        <taxon>Bacteria</taxon>
        <taxon>Pseudomonadati</taxon>
        <taxon>Bacteroidota</taxon>
        <taxon>Bacteroidia</taxon>
        <taxon>Bacteroidales</taxon>
        <taxon>Williamwhitmaniaceae</taxon>
        <taxon>Williamwhitmania</taxon>
    </lineage>
</organism>
<evidence type="ECO:0000313" key="1">
    <source>
        <dbReference type="EMBL" id="SDC27849.1"/>
    </source>
</evidence>
<dbReference type="AlphaFoldDB" id="A0A1G6K9V7"/>
<evidence type="ECO:0000313" key="2">
    <source>
        <dbReference type="Proteomes" id="UP000199452"/>
    </source>
</evidence>
<dbReference type="RefSeq" id="WP_092437665.1">
    <property type="nucleotide sequence ID" value="NZ_FMYP01000024.1"/>
</dbReference>
<proteinExistence type="predicted"/>
<reference evidence="1 2" key="1">
    <citation type="submission" date="2016-09" db="EMBL/GenBank/DDBJ databases">
        <authorList>
            <person name="Capua I."/>
            <person name="De Benedictis P."/>
            <person name="Joannis T."/>
            <person name="Lombin L.H."/>
            <person name="Cattoli G."/>
        </authorList>
    </citation>
    <scope>NUCLEOTIDE SEQUENCE [LARGE SCALE GENOMIC DNA]</scope>
    <source>
        <strain evidence="1 2">A7P-90m</strain>
    </source>
</reference>
<keyword evidence="2" id="KW-1185">Reference proteome</keyword>
<dbReference type="OrthoDB" id="1452219at2"/>
<sequence length="117" mass="13903">MQYKIRAVMLKRNDYLNLIEEIRNTDKKSLDEFIDKVLEPFGKENENFIEVLYKDIHYLIKDIDKDGDNDLAIENGDFVIEDGDLKLTGYQSRLHNLSIWLHIEICKKLTEINPKFK</sequence>
<protein>
    <submittedName>
        <fullName evidence="1">Uncharacterized protein</fullName>
    </submittedName>
</protein>
<gene>
    <name evidence="1" type="ORF">SAMN05216323_10242</name>
</gene>
<name>A0A1G6K9V7_9BACT</name>
<dbReference type="STRING" id="1640674.SAMN05216323_10242"/>